<feature type="domain" description="RNase H type-1" evidence="1">
    <location>
        <begin position="3"/>
        <end position="116"/>
    </location>
</feature>
<reference evidence="2" key="1">
    <citation type="submission" date="2023-05" db="EMBL/GenBank/DDBJ databases">
        <title>Genome and transcriptome analyses reveal genes involved in the formation of fine ridges on petal epidermal cells in Hibiscus trionum.</title>
        <authorList>
            <person name="Koshimizu S."/>
            <person name="Masuda S."/>
            <person name="Ishii T."/>
            <person name="Shirasu K."/>
            <person name="Hoshino A."/>
            <person name="Arita M."/>
        </authorList>
    </citation>
    <scope>NUCLEOTIDE SEQUENCE</scope>
    <source>
        <strain evidence="2">Hamamatsu line</strain>
    </source>
</reference>
<proteinExistence type="predicted"/>
<evidence type="ECO:0000313" key="3">
    <source>
        <dbReference type="Proteomes" id="UP001165190"/>
    </source>
</evidence>
<dbReference type="PANTHER" id="PTHR47723">
    <property type="entry name" value="OS05G0353850 PROTEIN"/>
    <property type="match status" value="1"/>
</dbReference>
<sequence>MNNSNTGLGTIGGLYRDCNGSWISAFNKRLGKIDALQAELWAIFVGLQQIWFHGFETLFVQSDCAEAVKLVNYVDAASSPIALVRAVANLCNRCWAVSIAWIPREGNKSADYLAKHTHPCNYDTTIIDAPFAFIQDLLAGDISGPSYLRP</sequence>
<dbReference type="GO" id="GO:0004523">
    <property type="term" value="F:RNA-DNA hybrid ribonuclease activity"/>
    <property type="evidence" value="ECO:0007669"/>
    <property type="project" value="InterPro"/>
</dbReference>
<keyword evidence="3" id="KW-1185">Reference proteome</keyword>
<dbReference type="CDD" id="cd06222">
    <property type="entry name" value="RNase_H_like"/>
    <property type="match status" value="1"/>
</dbReference>
<dbReference type="EMBL" id="BSYR01000077">
    <property type="protein sequence ID" value="GMJ15228.1"/>
    <property type="molecule type" value="Genomic_DNA"/>
</dbReference>
<accession>A0A9W7JIG6</accession>
<dbReference type="SUPFAM" id="SSF53098">
    <property type="entry name" value="Ribonuclease H-like"/>
    <property type="match status" value="1"/>
</dbReference>
<dbReference type="AlphaFoldDB" id="A0A9W7JIG6"/>
<gene>
    <name evidence="2" type="ORF">HRI_005192000</name>
</gene>
<organism evidence="2 3">
    <name type="scientific">Hibiscus trionum</name>
    <name type="common">Flower of an hour</name>
    <dbReference type="NCBI Taxonomy" id="183268"/>
    <lineage>
        <taxon>Eukaryota</taxon>
        <taxon>Viridiplantae</taxon>
        <taxon>Streptophyta</taxon>
        <taxon>Embryophyta</taxon>
        <taxon>Tracheophyta</taxon>
        <taxon>Spermatophyta</taxon>
        <taxon>Magnoliopsida</taxon>
        <taxon>eudicotyledons</taxon>
        <taxon>Gunneridae</taxon>
        <taxon>Pentapetalae</taxon>
        <taxon>rosids</taxon>
        <taxon>malvids</taxon>
        <taxon>Malvales</taxon>
        <taxon>Malvaceae</taxon>
        <taxon>Malvoideae</taxon>
        <taxon>Hibiscus</taxon>
    </lineage>
</organism>
<dbReference type="OrthoDB" id="1000834at2759"/>
<dbReference type="InterPro" id="IPR012337">
    <property type="entry name" value="RNaseH-like_sf"/>
</dbReference>
<dbReference type="Pfam" id="PF13456">
    <property type="entry name" value="RVT_3"/>
    <property type="match status" value="1"/>
</dbReference>
<dbReference type="GO" id="GO:0003676">
    <property type="term" value="F:nucleic acid binding"/>
    <property type="evidence" value="ECO:0007669"/>
    <property type="project" value="InterPro"/>
</dbReference>
<dbReference type="Proteomes" id="UP001165190">
    <property type="component" value="Unassembled WGS sequence"/>
</dbReference>
<dbReference type="InterPro" id="IPR044730">
    <property type="entry name" value="RNase_H-like_dom_plant"/>
</dbReference>
<dbReference type="InterPro" id="IPR053151">
    <property type="entry name" value="RNase_H-like"/>
</dbReference>
<evidence type="ECO:0000313" key="2">
    <source>
        <dbReference type="EMBL" id="GMJ15228.1"/>
    </source>
</evidence>
<name>A0A9W7JIG6_HIBTR</name>
<protein>
    <recommendedName>
        <fullName evidence="1">RNase H type-1 domain-containing protein</fullName>
    </recommendedName>
</protein>
<dbReference type="Gene3D" id="3.30.420.10">
    <property type="entry name" value="Ribonuclease H-like superfamily/Ribonuclease H"/>
    <property type="match status" value="1"/>
</dbReference>
<evidence type="ECO:0000259" key="1">
    <source>
        <dbReference type="Pfam" id="PF13456"/>
    </source>
</evidence>
<dbReference type="InterPro" id="IPR002156">
    <property type="entry name" value="RNaseH_domain"/>
</dbReference>
<dbReference type="PANTHER" id="PTHR47723:SF19">
    <property type="entry name" value="POLYNUCLEOTIDYL TRANSFERASE, RIBONUCLEASE H-LIKE SUPERFAMILY PROTEIN"/>
    <property type="match status" value="1"/>
</dbReference>
<comment type="caution">
    <text evidence="2">The sequence shown here is derived from an EMBL/GenBank/DDBJ whole genome shotgun (WGS) entry which is preliminary data.</text>
</comment>
<dbReference type="InterPro" id="IPR036397">
    <property type="entry name" value="RNaseH_sf"/>
</dbReference>